<dbReference type="OrthoDB" id="6270329at2759"/>
<feature type="domain" description="NLP1-9 GAF" evidence="1">
    <location>
        <begin position="231"/>
        <end position="412"/>
    </location>
</feature>
<evidence type="ECO:0000259" key="1">
    <source>
        <dbReference type="Pfam" id="PF22922"/>
    </source>
</evidence>
<dbReference type="InterPro" id="IPR055081">
    <property type="entry name" value="NLP1-9_GAF"/>
</dbReference>
<comment type="caution">
    <text evidence="2">The sequence shown here is derived from an EMBL/GenBank/DDBJ whole genome shotgun (WGS) entry which is preliminary data.</text>
</comment>
<reference evidence="2" key="1">
    <citation type="submission" date="2020-07" db="EMBL/GenBank/DDBJ databases">
        <title>Ethylene signaling mediates host invasion by parasitic plants.</title>
        <authorList>
            <person name="Yoshida S."/>
        </authorList>
    </citation>
    <scope>NUCLEOTIDE SEQUENCE</scope>
    <source>
        <strain evidence="2">Okayama</strain>
    </source>
</reference>
<dbReference type="InterPro" id="IPR045012">
    <property type="entry name" value="NLP"/>
</dbReference>
<protein>
    <submittedName>
        <fullName evidence="2">Protein nlp9</fullName>
    </submittedName>
</protein>
<dbReference type="PANTHER" id="PTHR32002">
    <property type="entry name" value="PROTEIN NLP8"/>
    <property type="match status" value="1"/>
</dbReference>
<organism evidence="2 3">
    <name type="scientific">Phtheirospermum japonicum</name>
    <dbReference type="NCBI Taxonomy" id="374723"/>
    <lineage>
        <taxon>Eukaryota</taxon>
        <taxon>Viridiplantae</taxon>
        <taxon>Streptophyta</taxon>
        <taxon>Embryophyta</taxon>
        <taxon>Tracheophyta</taxon>
        <taxon>Spermatophyta</taxon>
        <taxon>Magnoliopsida</taxon>
        <taxon>eudicotyledons</taxon>
        <taxon>Gunneridae</taxon>
        <taxon>Pentapetalae</taxon>
        <taxon>asterids</taxon>
        <taxon>lamiids</taxon>
        <taxon>Lamiales</taxon>
        <taxon>Orobanchaceae</taxon>
        <taxon>Orobanchaceae incertae sedis</taxon>
        <taxon>Phtheirospermum</taxon>
    </lineage>
</organism>
<accession>A0A830BC12</accession>
<name>A0A830BC12_9LAMI</name>
<dbReference type="EMBL" id="BMAC01000101">
    <property type="protein sequence ID" value="GFP85210.1"/>
    <property type="molecule type" value="Genomic_DNA"/>
</dbReference>
<sequence>MDRNDDNSQVSDLDLVESMLSLDGVDMDDCGCCNLSDEMLSSIATSALDYDPFQNLPVPRPLMPSLNQKLQTALQLFKEGSSGGSMLAQVWAPMRSGDRKILSTYEQPCLHDQTLSGYREASRVFTFAAEPRADMFPGLPGRVFISKVPEWTSNVGYYNIDEFLRVQKALDHEVRGTIALPVFEGDSCCAVLELATMKEIFNFDEEVESVCLALQAVDLSSIPPRQHHPQSLSENQKAALAEIKDVLSVICRAYQLPLALTWIPCTYIESRDSVQVNVRGHNMLGSNKKSILCIMESACYWKDQHMQGFVHACAGHFLEEGQGIVGKALQSNQPFFNSDVRGYNISEYPLVHHARKVGLNAGVAIMLRSAHDHNDDYILELFLPANMKDGMEQQFLLRNLYNSMQSLCVNLRQVSDIELDGENNSKVGEVVMNDDLEYIDRAVDDVNNTKIVEIKDSGPPSRADDCPLDKVLLNTNLVNAVSSLYVCMFLCYLYQ</sequence>
<dbReference type="Proteomes" id="UP000653305">
    <property type="component" value="Unassembled WGS sequence"/>
</dbReference>
<dbReference type="GO" id="GO:0003700">
    <property type="term" value="F:DNA-binding transcription factor activity"/>
    <property type="evidence" value="ECO:0007669"/>
    <property type="project" value="InterPro"/>
</dbReference>
<keyword evidence="3" id="KW-1185">Reference proteome</keyword>
<dbReference type="Pfam" id="PF22922">
    <property type="entry name" value="GAF_NLP"/>
    <property type="match status" value="1"/>
</dbReference>
<dbReference type="PANTHER" id="PTHR32002:SF41">
    <property type="entry name" value="PROTEIN NLP8"/>
    <property type="match status" value="1"/>
</dbReference>
<gene>
    <name evidence="2" type="ORF">PHJA_000664700</name>
</gene>
<evidence type="ECO:0000313" key="3">
    <source>
        <dbReference type="Proteomes" id="UP000653305"/>
    </source>
</evidence>
<evidence type="ECO:0000313" key="2">
    <source>
        <dbReference type="EMBL" id="GFP85210.1"/>
    </source>
</evidence>
<proteinExistence type="predicted"/>
<dbReference type="AlphaFoldDB" id="A0A830BC12"/>